<dbReference type="RefSeq" id="WP_069329228.1">
    <property type="nucleotide sequence ID" value="NZ_MDER01000075.1"/>
</dbReference>
<dbReference type="Proteomes" id="UP000094578">
    <property type="component" value="Unassembled WGS sequence"/>
</dbReference>
<dbReference type="InterPro" id="IPR000182">
    <property type="entry name" value="GNAT_dom"/>
</dbReference>
<dbReference type="PROSITE" id="PS51186">
    <property type="entry name" value="GNAT"/>
    <property type="match status" value="1"/>
</dbReference>
<gene>
    <name evidence="4" type="ORF">PTI45_03883</name>
</gene>
<reference evidence="4 5" key="1">
    <citation type="submission" date="2016-08" db="EMBL/GenBank/DDBJ databases">
        <title>Genome sequencing of Paenibacillus sp. TI45-13ar, isolated from Korean traditional nuruk.</title>
        <authorList>
            <person name="Kim S.-J."/>
        </authorList>
    </citation>
    <scope>NUCLEOTIDE SEQUENCE [LARGE SCALE GENOMIC DNA]</scope>
    <source>
        <strain evidence="4 5">TI45-13ar</strain>
    </source>
</reference>
<proteinExistence type="predicted"/>
<dbReference type="PATRIC" id="fig|1886670.3.peg.3911"/>
<keyword evidence="2 4" id="KW-0012">Acyltransferase</keyword>
<dbReference type="AlphaFoldDB" id="A0A1E3KZK2"/>
<comment type="caution">
    <text evidence="4">The sequence shown here is derived from an EMBL/GenBank/DDBJ whole genome shotgun (WGS) entry which is preliminary data.</text>
</comment>
<sequence>MSDPHLPYTIEIARQEDLPAIVDIYNASIPARLATADTEPVTVESRQAWFDEHVPDRRPLWVLWQEGQIAGWASLQTFYGRPAYNGTVELSVYVHNDYQGKGIGSKLVSYAIEQAPSLHIHTLLGFVFAHNDPSLKLLRKFGFEDWGHLPRVAILDDVERHLAIVGKRIESK</sequence>
<dbReference type="PANTHER" id="PTHR43072">
    <property type="entry name" value="N-ACETYLTRANSFERASE"/>
    <property type="match status" value="1"/>
</dbReference>
<evidence type="ECO:0000256" key="1">
    <source>
        <dbReference type="ARBA" id="ARBA00022679"/>
    </source>
</evidence>
<evidence type="ECO:0000313" key="5">
    <source>
        <dbReference type="Proteomes" id="UP000094578"/>
    </source>
</evidence>
<accession>A0A1E3KZK2</accession>
<dbReference type="GO" id="GO:0102971">
    <property type="term" value="F:phosphinothricin N-acetyltransferase activity"/>
    <property type="evidence" value="ECO:0007669"/>
    <property type="project" value="UniProtKB-EC"/>
</dbReference>
<dbReference type="STRING" id="1886670.PTI45_03883"/>
<dbReference type="InterPro" id="IPR016181">
    <property type="entry name" value="Acyl_CoA_acyltransferase"/>
</dbReference>
<dbReference type="EC" id="2.3.1.183" evidence="4"/>
<protein>
    <submittedName>
        <fullName evidence="4">Phosphinothricin acetyltransferase</fullName>
        <ecNumber evidence="4">2.3.1.183</ecNumber>
    </submittedName>
</protein>
<dbReference type="EMBL" id="MDER01000075">
    <property type="protein sequence ID" value="ODP26781.1"/>
    <property type="molecule type" value="Genomic_DNA"/>
</dbReference>
<dbReference type="Gene3D" id="3.40.630.30">
    <property type="match status" value="1"/>
</dbReference>
<dbReference type="SUPFAM" id="SSF55729">
    <property type="entry name" value="Acyl-CoA N-acyltransferases (Nat)"/>
    <property type="match status" value="1"/>
</dbReference>
<keyword evidence="5" id="KW-1185">Reference proteome</keyword>
<evidence type="ECO:0000256" key="2">
    <source>
        <dbReference type="ARBA" id="ARBA00023315"/>
    </source>
</evidence>
<evidence type="ECO:0000259" key="3">
    <source>
        <dbReference type="PROSITE" id="PS51186"/>
    </source>
</evidence>
<feature type="domain" description="N-acetyltransferase" evidence="3">
    <location>
        <begin position="8"/>
        <end position="164"/>
    </location>
</feature>
<organism evidence="4 5">
    <name type="scientific">Paenibacillus nuruki</name>
    <dbReference type="NCBI Taxonomy" id="1886670"/>
    <lineage>
        <taxon>Bacteria</taxon>
        <taxon>Bacillati</taxon>
        <taxon>Bacillota</taxon>
        <taxon>Bacilli</taxon>
        <taxon>Bacillales</taxon>
        <taxon>Paenibacillaceae</taxon>
        <taxon>Paenibacillus</taxon>
    </lineage>
</organism>
<dbReference type="PANTHER" id="PTHR43072:SF23">
    <property type="entry name" value="UPF0039 PROTEIN C11D3.02C"/>
    <property type="match status" value="1"/>
</dbReference>
<keyword evidence="1 4" id="KW-0808">Transferase</keyword>
<dbReference type="CDD" id="cd04301">
    <property type="entry name" value="NAT_SF"/>
    <property type="match status" value="1"/>
</dbReference>
<evidence type="ECO:0000313" key="4">
    <source>
        <dbReference type="EMBL" id="ODP26781.1"/>
    </source>
</evidence>
<name>A0A1E3KZK2_9BACL</name>
<dbReference type="Pfam" id="PF00583">
    <property type="entry name" value="Acetyltransf_1"/>
    <property type="match status" value="1"/>
</dbReference>